<evidence type="ECO:0000313" key="10">
    <source>
        <dbReference type="Proteomes" id="UP001363151"/>
    </source>
</evidence>
<protein>
    <submittedName>
        <fullName evidence="9">Patched domain-containing protein</fullName>
    </submittedName>
</protein>
<dbReference type="SUPFAM" id="SSF82866">
    <property type="entry name" value="Multidrug efflux transporter AcrB transmembrane domain"/>
    <property type="match status" value="2"/>
</dbReference>
<dbReference type="InterPro" id="IPR003392">
    <property type="entry name" value="PTHD_SSD"/>
</dbReference>
<accession>A0ABR1GD36</accession>
<gene>
    <name evidence="9" type="ORF">SO694_00002674</name>
</gene>
<evidence type="ECO:0000256" key="7">
    <source>
        <dbReference type="SAM" id="Phobius"/>
    </source>
</evidence>
<feature type="transmembrane region" description="Helical" evidence="7">
    <location>
        <begin position="523"/>
        <end position="540"/>
    </location>
</feature>
<dbReference type="InterPro" id="IPR051697">
    <property type="entry name" value="Patched_domain-protein"/>
</dbReference>
<evidence type="ECO:0000259" key="8">
    <source>
        <dbReference type="PROSITE" id="PS50156"/>
    </source>
</evidence>
<evidence type="ECO:0000313" key="9">
    <source>
        <dbReference type="EMBL" id="KAK7253803.1"/>
    </source>
</evidence>
<proteinExistence type="inferred from homology"/>
<dbReference type="PROSITE" id="PS50156">
    <property type="entry name" value="SSD"/>
    <property type="match status" value="1"/>
</dbReference>
<keyword evidence="4 7" id="KW-1133">Transmembrane helix</keyword>
<feature type="transmembrane region" description="Helical" evidence="7">
    <location>
        <begin position="775"/>
        <end position="795"/>
    </location>
</feature>
<feature type="domain" description="SSD" evidence="8">
    <location>
        <begin position="285"/>
        <end position="481"/>
    </location>
</feature>
<comment type="similarity">
    <text evidence="2">Belongs to the patched family.</text>
</comment>
<keyword evidence="6" id="KW-0325">Glycoprotein</keyword>
<feature type="transmembrane region" description="Helical" evidence="7">
    <location>
        <begin position="284"/>
        <end position="305"/>
    </location>
</feature>
<keyword evidence="10" id="KW-1185">Reference proteome</keyword>
<feature type="transmembrane region" description="Helical" evidence="7">
    <location>
        <begin position="317"/>
        <end position="341"/>
    </location>
</feature>
<dbReference type="Pfam" id="PF02460">
    <property type="entry name" value="Patched"/>
    <property type="match status" value="1"/>
</dbReference>
<evidence type="ECO:0000256" key="4">
    <source>
        <dbReference type="ARBA" id="ARBA00022989"/>
    </source>
</evidence>
<sequence>MWVPSMELGDDGAEAPRWSLEAATRFVDGKIADFFAALGALCARRPKKVLAVSVCAVLLCSVGLSRFTINSNDDTLYLPEDAPSIERNGWIGRTFVRAKTEKSSTFYVFGTGAAHKNVLRDREALRALFGVHEKIVAAEDGHGRTLYDCGVTNHYGNKVWLGPLGYWNYSRDAFEADDDWRGTLARPRAVDWYGITSVNDGKVKPQETPLTRVLGDFEIVDGAMVSASAIQFMAKLVGDCPDSVSRAGDAAVEAASPARGVLDVFVHSHTSYRDAVLDALKHDLTLVLASLALLVAFASVCFGVDARTRGDAVGPRALLGGAALASVLLALAAAFGLWMAFGGYFQNLMAAAIFMTLGLGVDDAFVVVDAVDAVDDDDDDLSVEEAAANKLGEGLRTAGASILLTSCTDAAAFAACAATSNIPAVTSFCGVALGRKQKYSTRLQYSFIRTVSTYSFDRVAALCVACDFLLQVTFFAALLALDVRRGIARKRRFGAAAPLRARGAAKGPCAAVAQFVTRRECRLVVAGLVVVLLALGVAGASKLEMEYETQWMAPDDSSARRAYAVEEQYFLTSNVWFVDAYSRHASPSALYDHYESYVAALRKLDALKFNGLTKSWVAEFDAYRSAFNASWSDEAGFDAAIRDFRAHHAGHYGRELVAYENGGGGVLMPGGARTAACTILSFRDGANGTDSVCASKIPMSWKKVNEKSTQMRRLDEAQALLDAHGAEELGLFVQRSAVLEALALTWPQTVKSVGYVALTVFLTCLLLLGRASAAALMLGVMAFVDVVLIGALYWIGEYCNMITAVILTLAIGLAVDFSAHVTHAYFHAESASSALARMLPPILKAGGSTLLAVLPMAFSQSYVIRLFFAMSLMIISLGLFVGLLVVPAALQTADDVALYRNRRDLENRLRTASYAHDDGFAGGGHDYIGDSYHLIDDEPGGDDTRRASRLRVMELCDTGG</sequence>
<feature type="transmembrane region" description="Helical" evidence="7">
    <location>
        <begin position="459"/>
        <end position="481"/>
    </location>
</feature>
<comment type="subcellular location">
    <subcellularLocation>
        <location evidence="1">Membrane</location>
        <topology evidence="1">Multi-pass membrane protein</topology>
    </subcellularLocation>
</comment>
<organism evidence="9 10">
    <name type="scientific">Aureococcus anophagefferens</name>
    <name type="common">Harmful bloom alga</name>
    <dbReference type="NCBI Taxonomy" id="44056"/>
    <lineage>
        <taxon>Eukaryota</taxon>
        <taxon>Sar</taxon>
        <taxon>Stramenopiles</taxon>
        <taxon>Ochrophyta</taxon>
        <taxon>Pelagophyceae</taxon>
        <taxon>Pelagomonadales</taxon>
        <taxon>Pelagomonadaceae</taxon>
        <taxon>Aureococcus</taxon>
    </lineage>
</organism>
<keyword evidence="3 7" id="KW-0812">Transmembrane</keyword>
<feature type="transmembrane region" description="Helical" evidence="7">
    <location>
        <begin position="801"/>
        <end position="826"/>
    </location>
</feature>
<dbReference type="Gene3D" id="1.20.1640.10">
    <property type="entry name" value="Multidrug efflux transporter AcrB transmembrane domain"/>
    <property type="match status" value="2"/>
</dbReference>
<evidence type="ECO:0000256" key="6">
    <source>
        <dbReference type="ARBA" id="ARBA00023180"/>
    </source>
</evidence>
<dbReference type="PANTHER" id="PTHR10796:SF92">
    <property type="entry name" value="PATCHED-RELATED, ISOFORM A"/>
    <property type="match status" value="1"/>
</dbReference>
<dbReference type="PANTHER" id="PTHR10796">
    <property type="entry name" value="PATCHED-RELATED"/>
    <property type="match status" value="1"/>
</dbReference>
<evidence type="ECO:0000256" key="1">
    <source>
        <dbReference type="ARBA" id="ARBA00004141"/>
    </source>
</evidence>
<keyword evidence="5 7" id="KW-0472">Membrane</keyword>
<evidence type="ECO:0000256" key="2">
    <source>
        <dbReference type="ARBA" id="ARBA00005585"/>
    </source>
</evidence>
<evidence type="ECO:0000256" key="3">
    <source>
        <dbReference type="ARBA" id="ARBA00022692"/>
    </source>
</evidence>
<comment type="caution">
    <text evidence="9">The sequence shown here is derived from an EMBL/GenBank/DDBJ whole genome shotgun (WGS) entry which is preliminary data.</text>
</comment>
<dbReference type="InterPro" id="IPR000731">
    <property type="entry name" value="SSD"/>
</dbReference>
<dbReference type="EMBL" id="JBBJCI010000034">
    <property type="protein sequence ID" value="KAK7253803.1"/>
    <property type="molecule type" value="Genomic_DNA"/>
</dbReference>
<evidence type="ECO:0000256" key="5">
    <source>
        <dbReference type="ARBA" id="ARBA00023136"/>
    </source>
</evidence>
<dbReference type="Pfam" id="PF12349">
    <property type="entry name" value="Sterol-sensing"/>
    <property type="match status" value="1"/>
</dbReference>
<dbReference type="Proteomes" id="UP001363151">
    <property type="component" value="Unassembled WGS sequence"/>
</dbReference>
<feature type="transmembrane region" description="Helical" evidence="7">
    <location>
        <begin position="864"/>
        <end position="890"/>
    </location>
</feature>
<feature type="transmembrane region" description="Helical" evidence="7">
    <location>
        <begin position="752"/>
        <end position="768"/>
    </location>
</feature>
<name>A0ABR1GD36_AURAN</name>
<dbReference type="InterPro" id="IPR053958">
    <property type="entry name" value="HMGCR/SNAP/NPC1-like_SSD"/>
</dbReference>
<reference evidence="9 10" key="1">
    <citation type="submission" date="2024-03" db="EMBL/GenBank/DDBJ databases">
        <title>Aureococcus anophagefferens CCMP1851 and Kratosvirus quantuckense: Draft genome of a second virus-susceptible host strain in the model system.</title>
        <authorList>
            <person name="Chase E."/>
            <person name="Truchon A.R."/>
            <person name="Schepens W."/>
            <person name="Wilhelm S.W."/>
        </authorList>
    </citation>
    <scope>NUCLEOTIDE SEQUENCE [LARGE SCALE GENOMIC DNA]</scope>
    <source>
        <strain evidence="9 10">CCMP1851</strain>
    </source>
</reference>